<organism evidence="2 3">
    <name type="scientific">Chryseobacterium nematophagum</name>
    <dbReference type="NCBI Taxonomy" id="2305228"/>
    <lineage>
        <taxon>Bacteria</taxon>
        <taxon>Pseudomonadati</taxon>
        <taxon>Bacteroidota</taxon>
        <taxon>Flavobacteriia</taxon>
        <taxon>Flavobacteriales</taxon>
        <taxon>Weeksellaceae</taxon>
        <taxon>Chryseobacterium group</taxon>
        <taxon>Chryseobacterium</taxon>
    </lineage>
</organism>
<name>A0A3M7L7K3_9FLAO</name>
<reference evidence="2 3" key="1">
    <citation type="submission" date="2018-08" db="EMBL/GenBank/DDBJ databases">
        <title>Chryseobacterium nematophagum: a novel matrix digesting pathogen of nematodes.</title>
        <authorList>
            <person name="Page A."/>
            <person name="Roberts M."/>
            <person name="Felix M.-A."/>
            <person name="Weir W."/>
        </authorList>
    </citation>
    <scope>NUCLEOTIDE SEQUENCE [LARGE SCALE GENOMIC DNA]</scope>
    <source>
        <strain evidence="2 3">JUb275</strain>
    </source>
</reference>
<feature type="transmembrane region" description="Helical" evidence="1">
    <location>
        <begin position="12"/>
        <end position="35"/>
    </location>
</feature>
<dbReference type="RefSeq" id="WP_122547888.1">
    <property type="nucleotide sequence ID" value="NZ_QWIV01000014.1"/>
</dbReference>
<dbReference type="Gene3D" id="1.25.10.10">
    <property type="entry name" value="Leucine-rich Repeat Variant"/>
    <property type="match status" value="1"/>
</dbReference>
<keyword evidence="3" id="KW-1185">Reference proteome</keyword>
<protein>
    <submittedName>
        <fullName evidence="2">HEAT repeat domain-containing protein</fullName>
    </submittedName>
</protein>
<gene>
    <name evidence="2" type="ORF">D1632_14225</name>
</gene>
<dbReference type="Proteomes" id="UP000267524">
    <property type="component" value="Unassembled WGS sequence"/>
</dbReference>
<sequence>MILIFIASVHFLFLAFLGMLSLVLLLIIIVLSYGFSQYTESVRVFKWSEIINKKILEIIVYDKEDLPSNDTFSAFSHDSSFRNLFLTKLINSERKFSGVAKDKIRDLFQEYKLENEAFKKLDKKNVYLVSGGIQELTAMNVEKAVPKISSYLKFPFAQVYQEAQYAMVYFKGFEGLFFLDTTTTKISEWQQLRLLLSISDIPENHYDDMERWLESTNDSVVIFTLRLLRKFQILSFYSVIAKLLDHPSVEVKIQVVQTLLSLENASTIQSLVEVYPTQEVEIQLEILKAMKISKDQCCISFLKKELWENPHIGIKVGAAEALFLLGHKEYLSQMVKDESLSEELIQIIKYALQEKVC</sequence>
<dbReference type="AlphaFoldDB" id="A0A3M7L7K3"/>
<dbReference type="InterPro" id="IPR016024">
    <property type="entry name" value="ARM-type_fold"/>
</dbReference>
<evidence type="ECO:0000256" key="1">
    <source>
        <dbReference type="SAM" id="Phobius"/>
    </source>
</evidence>
<proteinExistence type="predicted"/>
<evidence type="ECO:0000313" key="2">
    <source>
        <dbReference type="EMBL" id="RMZ58741.1"/>
    </source>
</evidence>
<keyword evidence="1" id="KW-0812">Transmembrane</keyword>
<dbReference type="InterPro" id="IPR011989">
    <property type="entry name" value="ARM-like"/>
</dbReference>
<dbReference type="EMBL" id="QWIV01000014">
    <property type="protein sequence ID" value="RMZ58741.1"/>
    <property type="molecule type" value="Genomic_DNA"/>
</dbReference>
<dbReference type="SUPFAM" id="SSF48371">
    <property type="entry name" value="ARM repeat"/>
    <property type="match status" value="1"/>
</dbReference>
<accession>A0A3M7L7K3</accession>
<keyword evidence="1" id="KW-0472">Membrane</keyword>
<evidence type="ECO:0000313" key="3">
    <source>
        <dbReference type="Proteomes" id="UP000267524"/>
    </source>
</evidence>
<keyword evidence="1" id="KW-1133">Transmembrane helix</keyword>
<comment type="caution">
    <text evidence="2">The sequence shown here is derived from an EMBL/GenBank/DDBJ whole genome shotgun (WGS) entry which is preliminary data.</text>
</comment>